<feature type="domain" description="Protein kinase" evidence="5">
    <location>
        <begin position="206"/>
        <end position="464"/>
    </location>
</feature>
<evidence type="ECO:0000256" key="4">
    <source>
        <dbReference type="PROSITE-ProRule" id="PRU10141"/>
    </source>
</evidence>
<dbReference type="InterPro" id="IPR011009">
    <property type="entry name" value="Kinase-like_dom_sf"/>
</dbReference>
<keyword evidence="1" id="KW-0723">Serine/threonine-protein kinase</keyword>
<dbReference type="CDD" id="cd13999">
    <property type="entry name" value="STKc_MAP3K-like"/>
    <property type="match status" value="1"/>
</dbReference>
<dbReference type="PROSITE" id="PS00107">
    <property type="entry name" value="PROTEIN_KINASE_ATP"/>
    <property type="match status" value="1"/>
</dbReference>
<name>A0ABR2JSM3_9EUKA</name>
<keyword evidence="3 4" id="KW-0067">ATP-binding</keyword>
<comment type="caution">
    <text evidence="6">The sequence shown here is derived from an EMBL/GenBank/DDBJ whole genome shotgun (WGS) entry which is preliminary data.</text>
</comment>
<keyword evidence="1" id="KW-0418">Kinase</keyword>
<dbReference type="InterPro" id="IPR008271">
    <property type="entry name" value="Ser/Thr_kinase_AS"/>
</dbReference>
<dbReference type="PANTHER" id="PTHR44329">
    <property type="entry name" value="SERINE/THREONINE-PROTEIN KINASE TNNI3K-RELATED"/>
    <property type="match status" value="1"/>
</dbReference>
<evidence type="ECO:0000256" key="2">
    <source>
        <dbReference type="ARBA" id="ARBA00022741"/>
    </source>
</evidence>
<protein>
    <recommendedName>
        <fullName evidence="5">Protein kinase domain-containing protein</fullName>
    </recommendedName>
</protein>
<keyword evidence="1" id="KW-0808">Transferase</keyword>
<evidence type="ECO:0000259" key="5">
    <source>
        <dbReference type="PROSITE" id="PS50011"/>
    </source>
</evidence>
<dbReference type="Proteomes" id="UP001470230">
    <property type="component" value="Unassembled WGS sequence"/>
</dbReference>
<dbReference type="PRINTS" id="PR00109">
    <property type="entry name" value="TYRKINASE"/>
</dbReference>
<dbReference type="PANTHER" id="PTHR44329:SF214">
    <property type="entry name" value="PROTEIN KINASE DOMAIN-CONTAINING PROTEIN"/>
    <property type="match status" value="1"/>
</dbReference>
<dbReference type="InterPro" id="IPR000719">
    <property type="entry name" value="Prot_kinase_dom"/>
</dbReference>
<dbReference type="InterPro" id="IPR001245">
    <property type="entry name" value="Ser-Thr/Tyr_kinase_cat_dom"/>
</dbReference>
<keyword evidence="7" id="KW-1185">Reference proteome</keyword>
<dbReference type="SUPFAM" id="SSF56112">
    <property type="entry name" value="Protein kinase-like (PK-like)"/>
    <property type="match status" value="1"/>
</dbReference>
<evidence type="ECO:0000313" key="7">
    <source>
        <dbReference type="Proteomes" id="UP001470230"/>
    </source>
</evidence>
<gene>
    <name evidence="6" type="ORF">M9Y10_004367</name>
</gene>
<dbReference type="InterPro" id="IPR051681">
    <property type="entry name" value="Ser/Thr_Kinases-Pseudokinases"/>
</dbReference>
<dbReference type="EMBL" id="JAPFFF010000010">
    <property type="protein sequence ID" value="KAK8881623.1"/>
    <property type="molecule type" value="Genomic_DNA"/>
</dbReference>
<dbReference type="Gene3D" id="1.10.510.10">
    <property type="entry name" value="Transferase(Phosphotransferase) domain 1"/>
    <property type="match status" value="1"/>
</dbReference>
<proteinExistence type="predicted"/>
<reference evidence="6 7" key="1">
    <citation type="submission" date="2024-04" db="EMBL/GenBank/DDBJ databases">
        <title>Tritrichomonas musculus Genome.</title>
        <authorList>
            <person name="Alves-Ferreira E."/>
            <person name="Grigg M."/>
            <person name="Lorenzi H."/>
            <person name="Galac M."/>
        </authorList>
    </citation>
    <scope>NUCLEOTIDE SEQUENCE [LARGE SCALE GENOMIC DNA]</scope>
    <source>
        <strain evidence="6 7">EAF2021</strain>
    </source>
</reference>
<dbReference type="PROSITE" id="PS00108">
    <property type="entry name" value="PROTEIN_KINASE_ST"/>
    <property type="match status" value="1"/>
</dbReference>
<dbReference type="PROSITE" id="PS50011">
    <property type="entry name" value="PROTEIN_KINASE_DOM"/>
    <property type="match status" value="1"/>
</dbReference>
<dbReference type="SMART" id="SM00220">
    <property type="entry name" value="S_TKc"/>
    <property type="match status" value="1"/>
</dbReference>
<feature type="binding site" evidence="4">
    <location>
        <position position="235"/>
    </location>
    <ligand>
        <name>ATP</name>
        <dbReference type="ChEBI" id="CHEBI:30616"/>
    </ligand>
</feature>
<organism evidence="6 7">
    <name type="scientific">Tritrichomonas musculus</name>
    <dbReference type="NCBI Taxonomy" id="1915356"/>
    <lineage>
        <taxon>Eukaryota</taxon>
        <taxon>Metamonada</taxon>
        <taxon>Parabasalia</taxon>
        <taxon>Tritrichomonadida</taxon>
        <taxon>Tritrichomonadidae</taxon>
        <taxon>Tritrichomonas</taxon>
    </lineage>
</organism>
<dbReference type="InterPro" id="IPR017441">
    <property type="entry name" value="Protein_kinase_ATP_BS"/>
</dbReference>
<sequence>MTSFTDAVTELNQNTNELKTLLCSAAANQKKLKYACSQFESFNCKFRETHSTEGTLERNEMLALKGIIEQITRLKSIVAHNFSQQWAQNTISSSASSLASEICMIIKKSHDEAEKLDPENASIFDPSNPSWLKYHILDLRTIATSFNNFLSKRSTEDQVSTAIKARLKSINKFIEEYKNEDITPEGCVFSVIPIHYKSWKIEHSDFEKKELVGSGASARVYKGIMKATGKEVAIKQLKPKELKGGKFRSFQREISILAMVDHPTILKFYGATETFPYSIITEWMGGGDLYKALKTHSLTNTQLTICAFDIARGMAYLHENMIVHRDLKSLNILLDSNGFARICDLGFARVVEKTTHDSIKTFVGTYYWMAPELLEENPSYTPKVDVYSYGIMLWEMLTHKIPYDGQDPTTVIKNVFMKNSRPKMPADVLPGIQKLIEDCWERDPKLRPSFKNIVNTFATGEAYYADTNVDEVLQYARKVLAQDDPDSLTTRNLLDEDEKQPVTLAKFNETFEKISIPSWYFDPCWTLFQKFIPEDISNPSIDLNSLSKGLMTFMKTTKYMEAVEILVKFPENSIPREYVNELIELMPTGEDKLDEFICVIACKNSMAEEAILRAFPPIPSRATFNYLSNNADKIKLNYIDAISGRAIVSLTSKNDIQTANCALEYFVSIASHLNKQKASTSDEAEKKKIQGYLNKILSESNVQVIVKFAINISKNASSSRKSDSNDKTAISSSFTYFQQMAIDDIPFTKKSGIFDLAISYPANAEFLKTVLIPILESNEQTATNFIQWISVPENLQSLSFDTFVSLINAMKPHKTLYKDVKNVIGLAKGQMKGKSKDLKKLEQEFN</sequence>
<evidence type="ECO:0000256" key="3">
    <source>
        <dbReference type="ARBA" id="ARBA00022840"/>
    </source>
</evidence>
<keyword evidence="2 4" id="KW-0547">Nucleotide-binding</keyword>
<dbReference type="Pfam" id="PF00069">
    <property type="entry name" value="Pkinase"/>
    <property type="match status" value="1"/>
</dbReference>
<evidence type="ECO:0000256" key="1">
    <source>
        <dbReference type="ARBA" id="ARBA00022527"/>
    </source>
</evidence>
<accession>A0ABR2JSM3</accession>
<evidence type="ECO:0000313" key="6">
    <source>
        <dbReference type="EMBL" id="KAK8881623.1"/>
    </source>
</evidence>